<dbReference type="EMBL" id="FOVK01000001">
    <property type="protein sequence ID" value="SFN43432.1"/>
    <property type="molecule type" value="Genomic_DNA"/>
</dbReference>
<evidence type="ECO:0000313" key="2">
    <source>
        <dbReference type="EMBL" id="SFN43432.1"/>
    </source>
</evidence>
<name>A0A1I4YZJ5_9CLOT</name>
<sequence length="295" mass="33588">MRYKHILTGVSVFLGISILINLVLLQVVWSANKQVNINTNRIKYLEDNIDTLVEDAMKVGGHVESILEDVNWTISELVDEEEKTALLHIEFKLRSMDSSARVYASIESGDQEAVLMEAHLLNDTTYSVDREVNVLEPIRIDLMVEKYGEKRIENLVNELELYKTYIADTSFNLLDFNSTYNGEREELNLSFSTELMISAKKDWELVRSEYILEKNGVVMERGDLSKSDTDIPDALVYEGGVGSLSVKATKLDQIRLAVVMKDKLGFTYRYDFAEFSHKDGEPVVTTTSMPELTLH</sequence>
<reference evidence="2 3" key="1">
    <citation type="submission" date="2016-10" db="EMBL/GenBank/DDBJ databases">
        <authorList>
            <person name="de Groot N.N."/>
        </authorList>
    </citation>
    <scope>NUCLEOTIDE SEQUENCE [LARGE SCALE GENOMIC DNA]</scope>
    <source>
        <strain evidence="2 3">ML2</strain>
    </source>
</reference>
<evidence type="ECO:0000256" key="1">
    <source>
        <dbReference type="SAM" id="Phobius"/>
    </source>
</evidence>
<keyword evidence="3" id="KW-1185">Reference proteome</keyword>
<protein>
    <submittedName>
        <fullName evidence="2">Uncharacterized protein</fullName>
    </submittedName>
</protein>
<dbReference type="AlphaFoldDB" id="A0A1I4YZJ5"/>
<evidence type="ECO:0000313" key="3">
    <source>
        <dbReference type="Proteomes" id="UP000181899"/>
    </source>
</evidence>
<dbReference type="Proteomes" id="UP000181899">
    <property type="component" value="Unassembled WGS sequence"/>
</dbReference>
<feature type="transmembrane region" description="Helical" evidence="1">
    <location>
        <begin position="7"/>
        <end position="29"/>
    </location>
</feature>
<dbReference type="RefSeq" id="WP_074910756.1">
    <property type="nucleotide sequence ID" value="NZ_FOVK01000001.1"/>
</dbReference>
<dbReference type="OrthoDB" id="9873630at2"/>
<keyword evidence="1" id="KW-0812">Transmembrane</keyword>
<organism evidence="2 3">
    <name type="scientific">Proteiniclasticum ruminis</name>
    <dbReference type="NCBI Taxonomy" id="398199"/>
    <lineage>
        <taxon>Bacteria</taxon>
        <taxon>Bacillati</taxon>
        <taxon>Bacillota</taxon>
        <taxon>Clostridia</taxon>
        <taxon>Eubacteriales</taxon>
        <taxon>Clostridiaceae</taxon>
        <taxon>Proteiniclasticum</taxon>
    </lineage>
</organism>
<gene>
    <name evidence="2" type="ORF">SAMN04488695_101868</name>
</gene>
<accession>A0A1I4YZJ5</accession>
<proteinExistence type="predicted"/>
<keyword evidence="1" id="KW-1133">Transmembrane helix</keyword>
<keyword evidence="1" id="KW-0472">Membrane</keyword>